<name>Q93EM8_STRDY</name>
<organism evidence="9">
    <name type="scientific">Streptococcus dysgalactiae</name>
    <dbReference type="NCBI Taxonomy" id="1334"/>
    <lineage>
        <taxon>Bacteria</taxon>
        <taxon>Bacillati</taxon>
        <taxon>Bacillota</taxon>
        <taxon>Bacilli</taxon>
        <taxon>Lactobacillales</taxon>
        <taxon>Streptococcaceae</taxon>
        <taxon>Streptococcus</taxon>
    </lineage>
</organism>
<evidence type="ECO:0000256" key="1">
    <source>
        <dbReference type="ARBA" id="ARBA00022512"/>
    </source>
</evidence>
<dbReference type="Pfam" id="PF00746">
    <property type="entry name" value="Gram_pos_anchor"/>
    <property type="match status" value="1"/>
</dbReference>
<evidence type="ECO:0000259" key="8">
    <source>
        <dbReference type="PROSITE" id="PS50847"/>
    </source>
</evidence>
<keyword evidence="7" id="KW-0472">Membrane</keyword>
<dbReference type="PROSITE" id="PS50847">
    <property type="entry name" value="GRAM_POS_ANCHORING"/>
    <property type="match status" value="1"/>
</dbReference>
<dbReference type="InterPro" id="IPR005877">
    <property type="entry name" value="YSIRK_signal_dom"/>
</dbReference>
<keyword evidence="4" id="KW-0677">Repeat</keyword>
<keyword evidence="1" id="KW-0134">Cell wall</keyword>
<dbReference type="NCBIfam" id="TIGR01167">
    <property type="entry name" value="LPXTG_anchor"/>
    <property type="match status" value="1"/>
</dbReference>
<dbReference type="SMR" id="Q93EM8"/>
<dbReference type="NCBIfam" id="TIGR01168">
    <property type="entry name" value="YSIRK_signal"/>
    <property type="match status" value="1"/>
</dbReference>
<keyword evidence="7" id="KW-1133">Transmembrane helix</keyword>
<evidence type="ECO:0000256" key="3">
    <source>
        <dbReference type="ARBA" id="ARBA00022729"/>
    </source>
</evidence>
<evidence type="ECO:0000256" key="7">
    <source>
        <dbReference type="SAM" id="Phobius"/>
    </source>
</evidence>
<reference evidence="9" key="1">
    <citation type="journal article" date="2001" name="Infect. Immun.">
        <title>Surface-expressed mig protein protects Streptococcus dysgalactiae against phagocytosis by bovine neutrophils.</title>
        <authorList>
            <person name="Song X.M."/>
            <person name="Perez-Casal J."/>
            <person name="Bolton A."/>
            <person name="Potter A.A."/>
        </authorList>
    </citation>
    <scope>NUCLEOTIDE SEQUENCE</scope>
    <source>
        <strain evidence="9">ATCC 43078</strain>
    </source>
</reference>
<protein>
    <submittedName>
        <fullName evidence="9">Mig</fullName>
    </submittedName>
</protein>
<dbReference type="InterPro" id="IPR019950">
    <property type="entry name" value="M_anchor"/>
</dbReference>
<feature type="region of interest" description="Disordered" evidence="6">
    <location>
        <begin position="564"/>
        <end position="643"/>
    </location>
</feature>
<keyword evidence="5" id="KW-0572">Peptidoglycan-anchor</keyword>
<dbReference type="PRINTS" id="PR00015">
    <property type="entry name" value="GPOSANCHOR"/>
</dbReference>
<dbReference type="EMBL" id="AF354651">
    <property type="protein sequence ID" value="AAL09476.1"/>
    <property type="molecule type" value="Genomic_DNA"/>
</dbReference>
<keyword evidence="2" id="KW-0964">Secreted</keyword>
<evidence type="ECO:0000256" key="6">
    <source>
        <dbReference type="SAM" id="MobiDB-lite"/>
    </source>
</evidence>
<dbReference type="SUPFAM" id="SSF54358">
    <property type="entry name" value="Immunoglobulin-binding domains"/>
    <property type="match status" value="5"/>
</dbReference>
<dbReference type="InterPro" id="IPR019931">
    <property type="entry name" value="LPXTG_anchor"/>
</dbReference>
<proteinExistence type="predicted"/>
<evidence type="ECO:0000256" key="4">
    <source>
        <dbReference type="ARBA" id="ARBA00022737"/>
    </source>
</evidence>
<evidence type="ECO:0000256" key="5">
    <source>
        <dbReference type="ARBA" id="ARBA00023088"/>
    </source>
</evidence>
<keyword evidence="3" id="KW-0732">Signal</keyword>
<reference evidence="9" key="2">
    <citation type="submission" date="2001-02" db="EMBL/GenBank/DDBJ databases">
        <authorList>
            <person name="Song X.-M."/>
            <person name="Perez-Casal J."/>
            <person name="Potter A.A."/>
        </authorList>
    </citation>
    <scope>NUCLEOTIDE SEQUENCE</scope>
    <source>
        <strain evidence="9">ATCC 43078</strain>
    </source>
</reference>
<dbReference type="Pfam" id="PF01378">
    <property type="entry name" value="IgG_binding_B"/>
    <property type="match status" value="5"/>
</dbReference>
<accession>Q93EM8</accession>
<keyword evidence="7" id="KW-0812">Transmembrane</keyword>
<dbReference type="AlphaFoldDB" id="Q93EM8"/>
<feature type="transmembrane region" description="Helical" evidence="7">
    <location>
        <begin position="645"/>
        <end position="663"/>
    </location>
</feature>
<sequence length="669" mass="72682">MEKEKKVKYFLRKSAFGLASVSAAFLVSGALENTITVSAETIPAAVIVPVGLDTTELQKWYDIANDLVATDNATPGGVFTADSMKALYRLLNDAYDVLESKDYRKYDSQDRIVELVNNLKNTTQSLLPIGVEPVVFDTTRLNTWYDAANEIVNNSDAYTAESIQSLYKLINDAYDVLESKDYSKYDSQDKVNNLADQLRDAVQAVQLEAPTVIDAPELTPALTTYKLVVKGNTFSGETTTKAIDTATAEKEFKQYATANNVDGEWSYDDATKTFTVTEKPAVIDALELTPALTTYKLIVKGNTFSGETTTKAIDAATAEKEFKQYATANNVDGEWSYDYATKTFTVTEKPAVIDAPELTPALTTYKLIVKGNTFSGETTTKAIDAATAEKEFKQYATANNVDGEWSYDDATKTFTVTEKPAVIDAPELTPALTTYKLIVKGNTFSGETTTKAVDAETAEKAFKQYATANNVDGEWSYDDATKTFTVTEKPAVIDAPELTPALTTYKLVINGKTLKGETTTKAVDVETAEKAFKQYANENGVDGVWTYDDATKTFTVTEMVTEIPGDAPTEPEKPEASIPLVPLTPATPIAKDDAKKDDTKKVDTKKEDAKKPEAKKPEAKKEEAKKEEAKKAATLPTTGEGSNPFFTAAALAVMAGAGALAVASKRKED</sequence>
<feature type="compositionally biased region" description="Basic and acidic residues" evidence="6">
    <location>
        <begin position="590"/>
        <end position="631"/>
    </location>
</feature>
<dbReference type="InterPro" id="IPR000724">
    <property type="entry name" value="IgG-bd_B"/>
</dbReference>
<feature type="domain" description="Gram-positive cocci surface proteins LPxTG" evidence="8">
    <location>
        <begin position="635"/>
        <end position="669"/>
    </location>
</feature>
<dbReference type="Gene3D" id="1.20.1270.90">
    <property type="entry name" value="AF1782-like"/>
    <property type="match status" value="1"/>
</dbReference>
<evidence type="ECO:0000256" key="2">
    <source>
        <dbReference type="ARBA" id="ARBA00022525"/>
    </source>
</evidence>
<dbReference type="Gene3D" id="3.10.20.10">
    <property type="match status" value="5"/>
</dbReference>
<evidence type="ECO:0000313" key="9">
    <source>
        <dbReference type="EMBL" id="AAL09476.1"/>
    </source>
</evidence>